<sequence length="61" mass="6393">MVGKTGLWSIVASFKGAAMDRNAIFQSAGFVSCGRAGISTTIRQALRIAFGLSGWRKTTAA</sequence>
<evidence type="ECO:0000313" key="2">
    <source>
        <dbReference type="Proteomes" id="UP000191988"/>
    </source>
</evidence>
<name>A0A1S7QSQ5_9HYPH</name>
<organism evidence="1 2">
    <name type="scientific">Agrobacterium tomkonis CFBP 6623</name>
    <dbReference type="NCBI Taxonomy" id="1183432"/>
    <lineage>
        <taxon>Bacteria</taxon>
        <taxon>Pseudomonadati</taxon>
        <taxon>Pseudomonadota</taxon>
        <taxon>Alphaproteobacteria</taxon>
        <taxon>Hyphomicrobiales</taxon>
        <taxon>Rhizobiaceae</taxon>
        <taxon>Rhizobium/Agrobacterium group</taxon>
        <taxon>Agrobacterium</taxon>
        <taxon>Agrobacterium tumefaciens complex</taxon>
    </lineage>
</organism>
<protein>
    <submittedName>
        <fullName evidence="1">Uncharacterized protein</fullName>
    </submittedName>
</protein>
<gene>
    <name evidence="1" type="ORF">AGR3A_Lc10016</name>
</gene>
<dbReference type="EMBL" id="FBWK01000045">
    <property type="protein sequence ID" value="CUX41573.1"/>
    <property type="molecule type" value="Genomic_DNA"/>
</dbReference>
<dbReference type="Proteomes" id="UP000191988">
    <property type="component" value="Unassembled WGS sequence"/>
</dbReference>
<keyword evidence="2" id="KW-1185">Reference proteome</keyword>
<evidence type="ECO:0000313" key="1">
    <source>
        <dbReference type="EMBL" id="CUX41573.1"/>
    </source>
</evidence>
<proteinExistence type="predicted"/>
<dbReference type="AlphaFoldDB" id="A0A1S7QSQ5"/>
<dbReference type="PROSITE" id="PS51257">
    <property type="entry name" value="PROKAR_LIPOPROTEIN"/>
    <property type="match status" value="1"/>
</dbReference>
<dbReference type="STRING" id="1183432.AGR3A_Lc10016"/>
<accession>A0A1S7QSQ5</accession>
<reference evidence="2" key="1">
    <citation type="submission" date="2016-01" db="EMBL/GenBank/DDBJ databases">
        <authorList>
            <person name="Regsiter A."/>
            <person name="william w."/>
        </authorList>
    </citation>
    <scope>NUCLEOTIDE SEQUENCE [LARGE SCALE GENOMIC DNA]</scope>
    <source>
        <strain evidence="2">CFBP 6623</strain>
    </source>
</reference>